<dbReference type="AlphaFoldDB" id="A0A9J5YSX2"/>
<dbReference type="PROSITE" id="PS51792">
    <property type="entry name" value="YIPPEE"/>
    <property type="match status" value="1"/>
</dbReference>
<dbReference type="OrthoDB" id="1265932at2759"/>
<dbReference type="Proteomes" id="UP000824120">
    <property type="component" value="Chromosome 6"/>
</dbReference>
<proteinExistence type="inferred from homology"/>
<dbReference type="InterPro" id="IPR004910">
    <property type="entry name" value="Yippee/Mis18/Cereblon"/>
</dbReference>
<keyword evidence="6" id="KW-1185">Reference proteome</keyword>
<evidence type="ECO:0000259" key="4">
    <source>
        <dbReference type="PROSITE" id="PS51792"/>
    </source>
</evidence>
<feature type="domain" description="Yippee" evidence="4">
    <location>
        <begin position="16"/>
        <end position="113"/>
    </location>
</feature>
<dbReference type="EMBL" id="JACXVP010000006">
    <property type="protein sequence ID" value="KAG5602895.1"/>
    <property type="molecule type" value="Genomic_DNA"/>
</dbReference>
<dbReference type="InterPro" id="IPR036259">
    <property type="entry name" value="MFS_trans_sf"/>
</dbReference>
<evidence type="ECO:0000256" key="1">
    <source>
        <dbReference type="ARBA" id="ARBA00022723"/>
    </source>
</evidence>
<keyword evidence="2" id="KW-0862">Zinc</keyword>
<reference evidence="5 6" key="1">
    <citation type="submission" date="2020-09" db="EMBL/GenBank/DDBJ databases">
        <title>De no assembly of potato wild relative species, Solanum commersonii.</title>
        <authorList>
            <person name="Cho K."/>
        </authorList>
    </citation>
    <scope>NUCLEOTIDE SEQUENCE [LARGE SCALE GENOMIC DNA]</scope>
    <source>
        <strain evidence="5">LZ3.2</strain>
        <tissue evidence="5">Leaf</tissue>
    </source>
</reference>
<dbReference type="InterPro" id="IPR034751">
    <property type="entry name" value="Yippee"/>
</dbReference>
<keyword evidence="1" id="KW-0479">Metal-binding</keyword>
<comment type="similarity">
    <text evidence="3">Belongs to the major facilitator superfamily. Phosphate:H(+) symporter (TC 2.A.1.9) family.</text>
</comment>
<organism evidence="5 6">
    <name type="scientific">Solanum commersonii</name>
    <name type="common">Commerson's wild potato</name>
    <name type="synonym">Commerson's nightshade</name>
    <dbReference type="NCBI Taxonomy" id="4109"/>
    <lineage>
        <taxon>Eukaryota</taxon>
        <taxon>Viridiplantae</taxon>
        <taxon>Streptophyta</taxon>
        <taxon>Embryophyta</taxon>
        <taxon>Tracheophyta</taxon>
        <taxon>Spermatophyta</taxon>
        <taxon>Magnoliopsida</taxon>
        <taxon>eudicotyledons</taxon>
        <taxon>Gunneridae</taxon>
        <taxon>Pentapetalae</taxon>
        <taxon>asterids</taxon>
        <taxon>lamiids</taxon>
        <taxon>Solanales</taxon>
        <taxon>Solanaceae</taxon>
        <taxon>Solanoideae</taxon>
        <taxon>Solaneae</taxon>
        <taxon>Solanum</taxon>
    </lineage>
</organism>
<gene>
    <name evidence="5" type="ORF">H5410_034265</name>
</gene>
<evidence type="ECO:0000313" key="6">
    <source>
        <dbReference type="Proteomes" id="UP000824120"/>
    </source>
</evidence>
<dbReference type="Pfam" id="PF03226">
    <property type="entry name" value="Yippee-Mis18"/>
    <property type="match status" value="1"/>
</dbReference>
<evidence type="ECO:0000256" key="3">
    <source>
        <dbReference type="ARBA" id="ARBA00044504"/>
    </source>
</evidence>
<accession>A0A9J5YSX2</accession>
<dbReference type="GO" id="GO:0046872">
    <property type="term" value="F:metal ion binding"/>
    <property type="evidence" value="ECO:0007669"/>
    <property type="project" value="UniProtKB-KW"/>
</dbReference>
<dbReference type="Gene3D" id="1.20.1250.20">
    <property type="entry name" value="MFS general substrate transporter like domains"/>
    <property type="match status" value="1"/>
</dbReference>
<name>A0A9J5YSX2_SOLCO</name>
<comment type="caution">
    <text evidence="5">The sequence shown here is derived from an EMBL/GenBank/DDBJ whole genome shotgun (WGS) entry which is preliminary data.</text>
</comment>
<evidence type="ECO:0000313" key="5">
    <source>
        <dbReference type="EMBL" id="KAG5602895.1"/>
    </source>
</evidence>
<sequence length="290" mass="34252">MQEDSVYDPLVFGHRDYIYCSNCEARIARVQYYIPNVQDLDYGGYFKRVFNVVILDQPKFHQQEDGNTLTTLNIYCTQCNMLLGWRLREATLPSKYFIRGRFFMRLDMLMYKSHVTLHDSLFGGANRQDHVQDVGANADQDAGANVDQDRDAKKRIMIKMKPLMNKVLMNNDQDGSRPMKRMKIFDFYCDLVQRTTTWLPDNINDGRMDTVFWLCCFLGSAKFMCYLAFTSFHKYKNIDENQPMHPVNGKFYLQVQFKKHGYHKFRKRFPGFLLFGIKIQVSMNEILLFT</sequence>
<protein>
    <recommendedName>
        <fullName evidence="4">Yippee domain-containing protein</fullName>
    </recommendedName>
</protein>
<evidence type="ECO:0000256" key="2">
    <source>
        <dbReference type="ARBA" id="ARBA00022833"/>
    </source>
</evidence>